<dbReference type="OrthoDB" id="271506at2759"/>
<gene>
    <name evidence="10" type="ORF">AV274_6465</name>
</gene>
<evidence type="ECO:0000256" key="8">
    <source>
        <dbReference type="PIRNR" id="PIRNR023381"/>
    </source>
</evidence>
<evidence type="ECO:0000256" key="2">
    <source>
        <dbReference type="ARBA" id="ARBA00022448"/>
    </source>
</evidence>
<dbReference type="SMART" id="SM00679">
    <property type="entry name" value="CTNS"/>
    <property type="match status" value="2"/>
</dbReference>
<dbReference type="EMBL" id="LXWW01000577">
    <property type="protein sequence ID" value="OAO11852.1"/>
    <property type="molecule type" value="Genomic_DNA"/>
</dbReference>
<accession>A0A196S705</accession>
<sequence length="252" mass="28306">MTTVQQLCLSSPCDETETLVLKTGMKNPFVYLFSMNGLEFLSYMLSKIMGYLIVLGSVVMKLPQILAIVRSRSVIGLNVYSFYFECAENIPAVIYNIAHHYPFSTYGECVMILVQAIILVLLYHRYTTNPDVGKAMLVRNSLLLVAFSCFIYFLPSSMQSIVPLISTAFGMSARIPQIITNFKQGHTGQLSLASWSFSLAGSAVRIFTTLMEVPDKLILFMFGSGFLCNLTLVLQILYYWKETNSVLKLSKK</sequence>
<dbReference type="GO" id="GO:0016020">
    <property type="term" value="C:membrane"/>
    <property type="evidence" value="ECO:0007669"/>
    <property type="project" value="UniProtKB-SubCell"/>
</dbReference>
<keyword evidence="5 8" id="KW-1133">Transmembrane helix</keyword>
<proteinExistence type="inferred from homology"/>
<dbReference type="Proteomes" id="UP000078348">
    <property type="component" value="Unassembled WGS sequence"/>
</dbReference>
<feature type="transmembrane region" description="Helical" evidence="9">
    <location>
        <begin position="40"/>
        <end position="62"/>
    </location>
</feature>
<dbReference type="InterPro" id="IPR006603">
    <property type="entry name" value="PQ-loop_rpt"/>
</dbReference>
<evidence type="ECO:0000256" key="5">
    <source>
        <dbReference type="ARBA" id="ARBA00022989"/>
    </source>
</evidence>
<reference evidence="10 11" key="1">
    <citation type="submission" date="2016-05" db="EMBL/GenBank/DDBJ databases">
        <title>Nuclear genome of Blastocystis sp. subtype 1 NandII.</title>
        <authorList>
            <person name="Gentekaki E."/>
            <person name="Curtis B."/>
            <person name="Stairs C."/>
            <person name="Eme L."/>
            <person name="Herman E."/>
            <person name="Klimes V."/>
            <person name="Arias M.C."/>
            <person name="Elias M."/>
            <person name="Hilliou F."/>
            <person name="Klute M."/>
            <person name="Malik S.-B."/>
            <person name="Pightling A."/>
            <person name="Rachubinski R."/>
            <person name="Salas D."/>
            <person name="Schlacht A."/>
            <person name="Suga H."/>
            <person name="Archibald J."/>
            <person name="Ball S.G."/>
            <person name="Clark G."/>
            <person name="Dacks J."/>
            <person name="Van Der Giezen M."/>
            <person name="Tsaousis A."/>
            <person name="Roger A."/>
        </authorList>
    </citation>
    <scope>NUCLEOTIDE SEQUENCE [LARGE SCALE GENOMIC DNA]</scope>
    <source>
        <strain evidence="11">ATCC 50177 / NandII</strain>
    </source>
</reference>
<comment type="similarity">
    <text evidence="7 8">Belongs to the MPDU1 (TC 2.A.43.3) family.</text>
</comment>
<feature type="transmembrane region" description="Helical" evidence="9">
    <location>
        <begin position="136"/>
        <end position="154"/>
    </location>
</feature>
<keyword evidence="6 8" id="KW-0472">Membrane</keyword>
<feature type="transmembrane region" description="Helical" evidence="9">
    <location>
        <begin position="103"/>
        <end position="124"/>
    </location>
</feature>
<comment type="subcellular location">
    <subcellularLocation>
        <location evidence="1 8">Membrane</location>
        <topology evidence="1 8">Multi-pass membrane protein</topology>
    </subcellularLocation>
</comment>
<keyword evidence="11" id="KW-1185">Reference proteome</keyword>
<dbReference type="STRING" id="478820.A0A196S705"/>
<dbReference type="Gene3D" id="1.20.1280.290">
    <property type="match status" value="2"/>
</dbReference>
<keyword evidence="4" id="KW-0677">Repeat</keyword>
<keyword evidence="3 8" id="KW-0812">Transmembrane</keyword>
<evidence type="ECO:0000256" key="1">
    <source>
        <dbReference type="ARBA" id="ARBA00004141"/>
    </source>
</evidence>
<name>A0A196S705_BLAHN</name>
<dbReference type="PIRSF" id="PIRSF023381">
    <property type="entry name" value="MannP-dilichol_defect-1p"/>
    <property type="match status" value="1"/>
</dbReference>
<evidence type="ECO:0000256" key="4">
    <source>
        <dbReference type="ARBA" id="ARBA00022737"/>
    </source>
</evidence>
<evidence type="ECO:0000256" key="7">
    <source>
        <dbReference type="ARBA" id="ARBA00038475"/>
    </source>
</evidence>
<dbReference type="InterPro" id="IPR016817">
    <property type="entry name" value="MannP-dilichol_defect-1"/>
</dbReference>
<feature type="transmembrane region" description="Helical" evidence="9">
    <location>
        <begin position="74"/>
        <end position="97"/>
    </location>
</feature>
<evidence type="ECO:0000313" key="11">
    <source>
        <dbReference type="Proteomes" id="UP000078348"/>
    </source>
</evidence>
<protein>
    <recommendedName>
        <fullName evidence="8">Mannose-P-dolichol utilization defect 1 protein homolog</fullName>
    </recommendedName>
</protein>
<dbReference type="AlphaFoldDB" id="A0A196S705"/>
<evidence type="ECO:0000313" key="10">
    <source>
        <dbReference type="EMBL" id="OAO11852.1"/>
    </source>
</evidence>
<comment type="caution">
    <text evidence="10">The sequence shown here is derived from an EMBL/GenBank/DDBJ whole genome shotgun (WGS) entry which is preliminary data.</text>
</comment>
<dbReference type="PANTHER" id="PTHR12226:SF2">
    <property type="entry name" value="MANNOSE-P-DOLICHOL UTILIZATION DEFECT 1 PROTEIN"/>
    <property type="match status" value="1"/>
</dbReference>
<keyword evidence="2" id="KW-0813">Transport</keyword>
<evidence type="ECO:0000256" key="6">
    <source>
        <dbReference type="ARBA" id="ARBA00023136"/>
    </source>
</evidence>
<evidence type="ECO:0000256" key="3">
    <source>
        <dbReference type="ARBA" id="ARBA00022692"/>
    </source>
</evidence>
<organism evidence="10 11">
    <name type="scientific">Blastocystis sp. subtype 1 (strain ATCC 50177 / NandII)</name>
    <dbReference type="NCBI Taxonomy" id="478820"/>
    <lineage>
        <taxon>Eukaryota</taxon>
        <taxon>Sar</taxon>
        <taxon>Stramenopiles</taxon>
        <taxon>Bigyra</taxon>
        <taxon>Opalozoa</taxon>
        <taxon>Opalinata</taxon>
        <taxon>Blastocystidae</taxon>
        <taxon>Blastocystis</taxon>
    </lineage>
</organism>
<feature type="transmembrane region" description="Helical" evidence="9">
    <location>
        <begin position="217"/>
        <end position="240"/>
    </location>
</feature>
<evidence type="ECO:0000256" key="9">
    <source>
        <dbReference type="SAM" id="Phobius"/>
    </source>
</evidence>
<dbReference type="Pfam" id="PF04193">
    <property type="entry name" value="PQ-loop"/>
    <property type="match status" value="2"/>
</dbReference>
<dbReference type="PANTHER" id="PTHR12226">
    <property type="entry name" value="MANNOSE-P-DOLICHOL UTILIZATION DEFECT 1 LEC35 -RELATED"/>
    <property type="match status" value="1"/>
</dbReference>